<dbReference type="PANTHER" id="PTHR35333:SF3">
    <property type="entry name" value="BETA-LACTAMASE-TYPE TRANSPEPTIDASE FOLD CONTAINING PROTEIN"/>
    <property type="match status" value="1"/>
</dbReference>
<sequence>MGKKSILFLFLMTGVVSGMAWFFWGGRAEEIVQPTVVSWDVENSSNRNLEIIENVRGLVATASGEWAVYVYRIDGGEGYGVDWAKIMPGASIMKLPALAAVKREIDGGQLTLDDVWTIEKADHADGSGPLQFKAPGTKVTVKQVLTELGKKSDNTAWVMINRRLGYPKIEKVVEDWGLINSNYRELTTTAEDVTVMWREIYKDSSNWEYLEDSIYEDRISLGVPVDRVRLVHKVGTDTDVWADSGIVMERVSSEIQASDSGAVKLFEPFILVILNKGVEREEARRVVLEITKTVWKSEAGQGR</sequence>
<dbReference type="Pfam" id="PF13354">
    <property type="entry name" value="Beta-lactamase2"/>
    <property type="match status" value="1"/>
</dbReference>
<gene>
    <name evidence="2" type="ORF">A2876_05235</name>
</gene>
<dbReference type="PANTHER" id="PTHR35333">
    <property type="entry name" value="BETA-LACTAMASE"/>
    <property type="match status" value="1"/>
</dbReference>
<feature type="domain" description="Beta-lactamase class A catalytic" evidence="1">
    <location>
        <begin position="68"/>
        <end position="248"/>
    </location>
</feature>
<dbReference type="GO" id="GO:0030655">
    <property type="term" value="P:beta-lactam antibiotic catabolic process"/>
    <property type="evidence" value="ECO:0007669"/>
    <property type="project" value="InterPro"/>
</dbReference>
<protein>
    <recommendedName>
        <fullName evidence="1">Beta-lactamase class A catalytic domain-containing protein</fullName>
    </recommendedName>
</protein>
<dbReference type="AlphaFoldDB" id="A0A1F4YE12"/>
<dbReference type="Proteomes" id="UP000178176">
    <property type="component" value="Unassembled WGS sequence"/>
</dbReference>
<dbReference type="InterPro" id="IPR000871">
    <property type="entry name" value="Beta-lactam_class-A"/>
</dbReference>
<dbReference type="GO" id="GO:0008800">
    <property type="term" value="F:beta-lactamase activity"/>
    <property type="evidence" value="ECO:0007669"/>
    <property type="project" value="InterPro"/>
</dbReference>
<proteinExistence type="predicted"/>
<dbReference type="InterPro" id="IPR012338">
    <property type="entry name" value="Beta-lactam/transpept-like"/>
</dbReference>
<reference evidence="2 3" key="1">
    <citation type="journal article" date="2016" name="Nat. Commun.">
        <title>Thousands of microbial genomes shed light on interconnected biogeochemical processes in an aquifer system.</title>
        <authorList>
            <person name="Anantharaman K."/>
            <person name="Brown C.T."/>
            <person name="Hug L.A."/>
            <person name="Sharon I."/>
            <person name="Castelle C.J."/>
            <person name="Probst A.J."/>
            <person name="Thomas B.C."/>
            <person name="Singh A."/>
            <person name="Wilkins M.J."/>
            <person name="Karaoz U."/>
            <person name="Brodie E.L."/>
            <person name="Williams K.H."/>
            <person name="Hubbard S.S."/>
            <person name="Banfield J.F."/>
        </authorList>
    </citation>
    <scope>NUCLEOTIDE SEQUENCE [LARGE SCALE GENOMIC DNA]</scope>
</reference>
<evidence type="ECO:0000313" key="2">
    <source>
        <dbReference type="EMBL" id="OGC91996.1"/>
    </source>
</evidence>
<comment type="caution">
    <text evidence="2">The sequence shown here is derived from an EMBL/GenBank/DDBJ whole genome shotgun (WGS) entry which is preliminary data.</text>
</comment>
<name>A0A1F4YE12_9BACT</name>
<dbReference type="EMBL" id="MEXH01000025">
    <property type="protein sequence ID" value="OGC91996.1"/>
    <property type="molecule type" value="Genomic_DNA"/>
</dbReference>
<evidence type="ECO:0000313" key="3">
    <source>
        <dbReference type="Proteomes" id="UP000178176"/>
    </source>
</evidence>
<accession>A0A1F4YE12</accession>
<dbReference type="GO" id="GO:0046677">
    <property type="term" value="P:response to antibiotic"/>
    <property type="evidence" value="ECO:0007669"/>
    <property type="project" value="InterPro"/>
</dbReference>
<dbReference type="Gene3D" id="3.40.710.10">
    <property type="entry name" value="DD-peptidase/beta-lactamase superfamily"/>
    <property type="match status" value="1"/>
</dbReference>
<organism evidence="2 3">
    <name type="scientific">Candidatus Amesbacteria bacterium RIFCSPHIGHO2_01_FULL_48_32b</name>
    <dbReference type="NCBI Taxonomy" id="1797253"/>
    <lineage>
        <taxon>Bacteria</taxon>
        <taxon>Candidatus Amesiibacteriota</taxon>
    </lineage>
</organism>
<dbReference type="InterPro" id="IPR045155">
    <property type="entry name" value="Beta-lactam_cat"/>
</dbReference>
<dbReference type="SUPFAM" id="SSF56601">
    <property type="entry name" value="beta-lactamase/transpeptidase-like"/>
    <property type="match status" value="1"/>
</dbReference>
<evidence type="ECO:0000259" key="1">
    <source>
        <dbReference type="Pfam" id="PF13354"/>
    </source>
</evidence>